<evidence type="ECO:0000313" key="2">
    <source>
        <dbReference type="Proteomes" id="UP001217417"/>
    </source>
</evidence>
<organism evidence="1 2">
    <name type="scientific">Lipomyces tetrasporus</name>
    <dbReference type="NCBI Taxonomy" id="54092"/>
    <lineage>
        <taxon>Eukaryota</taxon>
        <taxon>Fungi</taxon>
        <taxon>Dikarya</taxon>
        <taxon>Ascomycota</taxon>
        <taxon>Saccharomycotina</taxon>
        <taxon>Lipomycetes</taxon>
        <taxon>Lipomycetales</taxon>
        <taxon>Lipomycetaceae</taxon>
        <taxon>Lipomyces</taxon>
    </lineage>
</organism>
<sequence length="129" mass="13867">MIILISYPFRVDSKMLSNSTIASSKFCCPPAFDYNCIILVEPPPYNVGLACGNLICCPHFYPNGTVNMAGTICGTPRAGEMLTCQNGVMSGVAATSGSSATATLNRENVSIMTLVTITLLLLQMFQWEM</sequence>
<dbReference type="Proteomes" id="UP001217417">
    <property type="component" value="Unassembled WGS sequence"/>
</dbReference>
<name>A0AAD7QPC6_9ASCO</name>
<dbReference type="AlphaFoldDB" id="A0AAD7QPC6"/>
<evidence type="ECO:0000313" key="1">
    <source>
        <dbReference type="EMBL" id="KAJ8098481.1"/>
    </source>
</evidence>
<accession>A0AAD7QPC6</accession>
<reference evidence="1" key="1">
    <citation type="submission" date="2023-03" db="EMBL/GenBank/DDBJ databases">
        <title>Near-Complete genome sequence of Lipomyces tetrasporous NRRL Y-64009, an oleaginous yeast capable of growing on lignocellulosic hydrolysates.</title>
        <authorList>
            <consortium name="Lawrence Berkeley National Laboratory"/>
            <person name="Jagtap S.S."/>
            <person name="Liu J.-J."/>
            <person name="Walukiewicz H.E."/>
            <person name="Pangilinan J."/>
            <person name="Lipzen A."/>
            <person name="Ahrendt S."/>
            <person name="Koriabine M."/>
            <person name="Cobaugh K."/>
            <person name="Salamov A."/>
            <person name="Yoshinaga Y."/>
            <person name="Ng V."/>
            <person name="Daum C."/>
            <person name="Grigoriev I.V."/>
            <person name="Slininger P.J."/>
            <person name="Dien B.S."/>
            <person name="Jin Y.-S."/>
            <person name="Rao C.V."/>
        </authorList>
    </citation>
    <scope>NUCLEOTIDE SEQUENCE</scope>
    <source>
        <strain evidence="1">NRRL Y-64009</strain>
    </source>
</reference>
<dbReference type="RefSeq" id="XP_056041931.1">
    <property type="nucleotide sequence ID" value="XM_056188407.1"/>
</dbReference>
<gene>
    <name evidence="1" type="ORF">POJ06DRAFT_259585</name>
</gene>
<comment type="caution">
    <text evidence="1">The sequence shown here is derived from an EMBL/GenBank/DDBJ whole genome shotgun (WGS) entry which is preliminary data.</text>
</comment>
<dbReference type="EMBL" id="JARPMG010000009">
    <property type="protein sequence ID" value="KAJ8098481.1"/>
    <property type="molecule type" value="Genomic_DNA"/>
</dbReference>
<protein>
    <submittedName>
        <fullName evidence="1">Uncharacterized protein</fullName>
    </submittedName>
</protein>
<proteinExistence type="predicted"/>
<keyword evidence="2" id="KW-1185">Reference proteome</keyword>
<dbReference type="GeneID" id="80883573"/>